<evidence type="ECO:0000256" key="1">
    <source>
        <dbReference type="SAM" id="MobiDB-lite"/>
    </source>
</evidence>
<dbReference type="RefSeq" id="XP_062662342.1">
    <property type="nucleotide sequence ID" value="XM_062808844.1"/>
</dbReference>
<organism evidence="3 4">
    <name type="scientific">Chaetomium fimeti</name>
    <dbReference type="NCBI Taxonomy" id="1854472"/>
    <lineage>
        <taxon>Eukaryota</taxon>
        <taxon>Fungi</taxon>
        <taxon>Dikarya</taxon>
        <taxon>Ascomycota</taxon>
        <taxon>Pezizomycotina</taxon>
        <taxon>Sordariomycetes</taxon>
        <taxon>Sordariomycetidae</taxon>
        <taxon>Sordariales</taxon>
        <taxon>Chaetomiaceae</taxon>
        <taxon>Chaetomium</taxon>
    </lineage>
</organism>
<protein>
    <submittedName>
        <fullName evidence="3">Uncharacterized protein</fullName>
    </submittedName>
</protein>
<evidence type="ECO:0000256" key="2">
    <source>
        <dbReference type="SAM" id="SignalP"/>
    </source>
</evidence>
<sequence length="155" mass="17356">MALLGSPICLLILDMSWGKGAPTWRISRAKCSNDTPEHRGSGRGWGLVSSGKGRQRSTHPSAISNSTNGDTTTGELEPMYGVREIDRTIGHRKWREKRGLTATEISYFPEGHPKNPRQQEQRQRPSSRQPSSWLLEERLGVLWRPRAPVPSSEEG</sequence>
<reference evidence="3" key="2">
    <citation type="submission" date="2023-06" db="EMBL/GenBank/DDBJ databases">
        <authorList>
            <consortium name="Lawrence Berkeley National Laboratory"/>
            <person name="Haridas S."/>
            <person name="Hensen N."/>
            <person name="Bonometti L."/>
            <person name="Westerberg I."/>
            <person name="Brannstrom I.O."/>
            <person name="Guillou S."/>
            <person name="Cros-Aarteil S."/>
            <person name="Calhoun S."/>
            <person name="Kuo A."/>
            <person name="Mondo S."/>
            <person name="Pangilinan J."/>
            <person name="Riley R."/>
            <person name="Labutti K."/>
            <person name="Andreopoulos B."/>
            <person name="Lipzen A."/>
            <person name="Chen C."/>
            <person name="Yanf M."/>
            <person name="Daum C."/>
            <person name="Ng V."/>
            <person name="Clum A."/>
            <person name="Steindorff A."/>
            <person name="Ohm R."/>
            <person name="Martin F."/>
            <person name="Silar P."/>
            <person name="Natvig D."/>
            <person name="Lalanne C."/>
            <person name="Gautier V."/>
            <person name="Ament-Velasquez S.L."/>
            <person name="Kruys A."/>
            <person name="Hutchinson M.I."/>
            <person name="Powell A.J."/>
            <person name="Barry K."/>
            <person name="Miller A.N."/>
            <person name="Grigoriev I.V."/>
            <person name="Debuchy R."/>
            <person name="Gladieux P."/>
            <person name="Thoren M.H."/>
            <person name="Johannesson H."/>
        </authorList>
    </citation>
    <scope>NUCLEOTIDE SEQUENCE</scope>
    <source>
        <strain evidence="3">CBS 168.71</strain>
    </source>
</reference>
<feature type="region of interest" description="Disordered" evidence="1">
    <location>
        <begin position="31"/>
        <end position="82"/>
    </location>
</feature>
<dbReference type="AlphaFoldDB" id="A0AAE0HLM4"/>
<feature type="compositionally biased region" description="Basic and acidic residues" evidence="1">
    <location>
        <begin position="111"/>
        <end position="123"/>
    </location>
</feature>
<evidence type="ECO:0000313" key="4">
    <source>
        <dbReference type="Proteomes" id="UP001278766"/>
    </source>
</evidence>
<name>A0AAE0HLM4_9PEZI</name>
<evidence type="ECO:0000313" key="3">
    <source>
        <dbReference type="EMBL" id="KAK3298828.1"/>
    </source>
</evidence>
<keyword evidence="2" id="KW-0732">Signal</keyword>
<feature type="signal peptide" evidence="2">
    <location>
        <begin position="1"/>
        <end position="18"/>
    </location>
</feature>
<dbReference type="Proteomes" id="UP001278766">
    <property type="component" value="Unassembled WGS sequence"/>
</dbReference>
<dbReference type="GeneID" id="87845792"/>
<proteinExistence type="predicted"/>
<keyword evidence="4" id="KW-1185">Reference proteome</keyword>
<feature type="region of interest" description="Disordered" evidence="1">
    <location>
        <begin position="104"/>
        <end position="133"/>
    </location>
</feature>
<comment type="caution">
    <text evidence="3">The sequence shown here is derived from an EMBL/GenBank/DDBJ whole genome shotgun (WGS) entry which is preliminary data.</text>
</comment>
<feature type="chain" id="PRO_5041926529" evidence="2">
    <location>
        <begin position="19"/>
        <end position="155"/>
    </location>
</feature>
<feature type="compositionally biased region" description="Polar residues" evidence="1">
    <location>
        <begin position="58"/>
        <end position="74"/>
    </location>
</feature>
<dbReference type="EMBL" id="JAUEPN010000002">
    <property type="protein sequence ID" value="KAK3298828.1"/>
    <property type="molecule type" value="Genomic_DNA"/>
</dbReference>
<gene>
    <name evidence="3" type="ORF">B0H64DRAFT_83474</name>
</gene>
<accession>A0AAE0HLM4</accession>
<reference evidence="3" key="1">
    <citation type="journal article" date="2023" name="Mol. Phylogenet. Evol.">
        <title>Genome-scale phylogeny and comparative genomics of the fungal order Sordariales.</title>
        <authorList>
            <person name="Hensen N."/>
            <person name="Bonometti L."/>
            <person name="Westerberg I."/>
            <person name="Brannstrom I.O."/>
            <person name="Guillou S."/>
            <person name="Cros-Aarteil S."/>
            <person name="Calhoun S."/>
            <person name="Haridas S."/>
            <person name="Kuo A."/>
            <person name="Mondo S."/>
            <person name="Pangilinan J."/>
            <person name="Riley R."/>
            <person name="LaButti K."/>
            <person name="Andreopoulos B."/>
            <person name="Lipzen A."/>
            <person name="Chen C."/>
            <person name="Yan M."/>
            <person name="Daum C."/>
            <person name="Ng V."/>
            <person name="Clum A."/>
            <person name="Steindorff A."/>
            <person name="Ohm R.A."/>
            <person name="Martin F."/>
            <person name="Silar P."/>
            <person name="Natvig D.O."/>
            <person name="Lalanne C."/>
            <person name="Gautier V."/>
            <person name="Ament-Velasquez S.L."/>
            <person name="Kruys A."/>
            <person name="Hutchinson M.I."/>
            <person name="Powell A.J."/>
            <person name="Barry K."/>
            <person name="Miller A.N."/>
            <person name="Grigoriev I.V."/>
            <person name="Debuchy R."/>
            <person name="Gladieux P."/>
            <person name="Hiltunen Thoren M."/>
            <person name="Johannesson H."/>
        </authorList>
    </citation>
    <scope>NUCLEOTIDE SEQUENCE</scope>
    <source>
        <strain evidence="3">CBS 168.71</strain>
    </source>
</reference>